<accession>A0ACB0YUD2</accession>
<evidence type="ECO:0000313" key="1">
    <source>
        <dbReference type="EMBL" id="CAK5062836.1"/>
    </source>
</evidence>
<gene>
    <name evidence="1" type="ORF">MENTE1834_LOCUS16608</name>
</gene>
<organism evidence="1 2">
    <name type="scientific">Meloidogyne enterolobii</name>
    <name type="common">Root-knot nematode worm</name>
    <name type="synonym">Meloidogyne mayaguensis</name>
    <dbReference type="NCBI Taxonomy" id="390850"/>
    <lineage>
        <taxon>Eukaryota</taxon>
        <taxon>Metazoa</taxon>
        <taxon>Ecdysozoa</taxon>
        <taxon>Nematoda</taxon>
        <taxon>Chromadorea</taxon>
        <taxon>Rhabditida</taxon>
        <taxon>Tylenchina</taxon>
        <taxon>Tylenchomorpha</taxon>
        <taxon>Tylenchoidea</taxon>
        <taxon>Meloidogynidae</taxon>
        <taxon>Meloidogyninae</taxon>
        <taxon>Meloidogyne</taxon>
    </lineage>
</organism>
<name>A0ACB0YUD2_MELEN</name>
<protein>
    <submittedName>
        <fullName evidence="1">Uncharacterized protein</fullName>
    </submittedName>
</protein>
<evidence type="ECO:0000313" key="2">
    <source>
        <dbReference type="Proteomes" id="UP001497535"/>
    </source>
</evidence>
<comment type="caution">
    <text evidence="1">The sequence shown here is derived from an EMBL/GenBank/DDBJ whole genome shotgun (WGS) entry which is preliminary data.</text>
</comment>
<reference evidence="1" key="1">
    <citation type="submission" date="2023-11" db="EMBL/GenBank/DDBJ databases">
        <authorList>
            <person name="Poullet M."/>
        </authorList>
    </citation>
    <scope>NUCLEOTIDE SEQUENCE</scope>
    <source>
        <strain evidence="1">E1834</strain>
    </source>
</reference>
<dbReference type="EMBL" id="CAVMJV010000018">
    <property type="protein sequence ID" value="CAK5062836.1"/>
    <property type="molecule type" value="Genomic_DNA"/>
</dbReference>
<sequence>MLSGIFHPFLGFQSLPVDLLLKNSNVGQPGKSGTLGPPICQQECEPGSWGLDCASRCNCFGSIPCDFASGMCAGGLCFIGKNCAEDIDECSLHLHKCSANATCSNTPPGSYTCTCAPTFIGNGFNCTLFDPCKKRFNEHCHIYAHCDSSNEEIPECICNEGFHGDGRKLCTPNAETSTTSSTTTKLTTTTSQTSTIMEITSTKTLETTQQTTKIKTTNTNIFEKHSFPTTTNVVERVGNNQERGKIFKEEKIGMTDKELLAAANESGTLILVVCSILGSTWLVIAIVFSLIYCFKRQRLRQVEYNGGPQMLGWTPKRGIINNNTLSTCNRGINRLNRYNNNNFAITKFG</sequence>
<keyword evidence="2" id="KW-1185">Reference proteome</keyword>
<dbReference type="Proteomes" id="UP001497535">
    <property type="component" value="Unassembled WGS sequence"/>
</dbReference>
<proteinExistence type="predicted"/>